<reference evidence="1" key="1">
    <citation type="journal article" date="2015" name="Nature">
        <title>Complex archaea that bridge the gap between prokaryotes and eukaryotes.</title>
        <authorList>
            <person name="Spang A."/>
            <person name="Saw J.H."/>
            <person name="Jorgensen S.L."/>
            <person name="Zaremba-Niedzwiedzka K."/>
            <person name="Martijn J."/>
            <person name="Lind A.E."/>
            <person name="van Eijk R."/>
            <person name="Schleper C."/>
            <person name="Guy L."/>
            <person name="Ettema T.J."/>
        </authorList>
    </citation>
    <scope>NUCLEOTIDE SEQUENCE</scope>
</reference>
<accession>A0A0F9JTH0</accession>
<dbReference type="EMBL" id="LAZR01015440">
    <property type="protein sequence ID" value="KKM13168.1"/>
    <property type="molecule type" value="Genomic_DNA"/>
</dbReference>
<name>A0A0F9JTH0_9ZZZZ</name>
<evidence type="ECO:0008006" key="2">
    <source>
        <dbReference type="Google" id="ProtNLM"/>
    </source>
</evidence>
<sequence length="524" mass="58922">WVLEATKYIRYMSLGDETVATGFEGRFSDDRGRRLLITSGDLKNGAAAVDWSNRHRRVWFSAGSKWTQAVLSLLNEDAPFLPRVDAVSLVGLHGLDRGTPVFVMPESLGSTIGSEIAKEQWVHYSEGNMVDYGQKYELKEEHLTMEQLRSWGFPLVSSMVQLNRSDVMTPIIAWLAAAPLRATVTEFPSLAVLGGSGSGKTSLLAELLRSWYGLKEEHNLSRGSTPYGLTQWALGTNALPVWYDEYRNQARPENLDMVDQLLRDAWTASSSSRGGYGEDKTKVRTMKVTAPIVVSGESEFEERSHIDRAIIIKLPDKNAPNGMNVEQFRIFINSIHQPGRLGRQYMEWVAHQLQIGGIVPPERALDRQEQGNKILHWGWNLFTRFAKEMLGVEGLGELDLKKAEDARDAADEHAVLTALGDAIESEGVDQQGRKVAWLQENAHGQKLSIIALRPHQFHQWAIRSGYRFPGNESATRSWLTERFSDAMRTNTGRVQYSDLFNKRIQLRGIELVGVMEAIEEDIRG</sequence>
<proteinExistence type="predicted"/>
<evidence type="ECO:0000313" key="1">
    <source>
        <dbReference type="EMBL" id="KKM13168.1"/>
    </source>
</evidence>
<dbReference type="AlphaFoldDB" id="A0A0F9JTH0"/>
<feature type="non-terminal residue" evidence="1">
    <location>
        <position position="1"/>
    </location>
</feature>
<organism evidence="1">
    <name type="scientific">marine sediment metagenome</name>
    <dbReference type="NCBI Taxonomy" id="412755"/>
    <lineage>
        <taxon>unclassified sequences</taxon>
        <taxon>metagenomes</taxon>
        <taxon>ecological metagenomes</taxon>
    </lineage>
</organism>
<gene>
    <name evidence="1" type="ORF">LCGC14_1719040</name>
</gene>
<protein>
    <recommendedName>
        <fullName evidence="2">DUF927 domain-containing protein</fullName>
    </recommendedName>
</protein>
<comment type="caution">
    <text evidence="1">The sequence shown here is derived from an EMBL/GenBank/DDBJ whole genome shotgun (WGS) entry which is preliminary data.</text>
</comment>